<evidence type="ECO:0008006" key="3">
    <source>
        <dbReference type="Google" id="ProtNLM"/>
    </source>
</evidence>
<organism evidence="1 2">
    <name type="scientific">Serratia grimesii</name>
    <dbReference type="NCBI Taxonomy" id="82995"/>
    <lineage>
        <taxon>Bacteria</taxon>
        <taxon>Pseudomonadati</taxon>
        <taxon>Pseudomonadota</taxon>
        <taxon>Gammaproteobacteria</taxon>
        <taxon>Enterobacterales</taxon>
        <taxon>Yersiniaceae</taxon>
        <taxon>Serratia</taxon>
    </lineage>
</organism>
<protein>
    <recommendedName>
        <fullName evidence="3">Antibiotic biosynthesis monooxygenase</fullName>
    </recommendedName>
</protein>
<dbReference type="EMBL" id="DPSM01000015">
    <property type="protein sequence ID" value="HCJ99968.1"/>
    <property type="molecule type" value="Genomic_DNA"/>
</dbReference>
<dbReference type="AlphaFoldDB" id="A0A9C7V7L1"/>
<reference evidence="1 2" key="1">
    <citation type="journal article" date="2018" name="Nat. Biotechnol.">
        <title>A standardized bacterial taxonomy based on genome phylogeny substantially revises the tree of life.</title>
        <authorList>
            <person name="Parks D.H."/>
            <person name="Chuvochina M."/>
            <person name="Waite D.W."/>
            <person name="Rinke C."/>
            <person name="Skarshewski A."/>
            <person name="Chaumeil P.A."/>
            <person name="Hugenholtz P."/>
        </authorList>
    </citation>
    <scope>NUCLEOTIDE SEQUENCE [LARGE SCALE GENOMIC DNA]</scope>
    <source>
        <strain evidence="1">UBA11264</strain>
    </source>
</reference>
<evidence type="ECO:0000313" key="2">
    <source>
        <dbReference type="Proteomes" id="UP000262210"/>
    </source>
</evidence>
<sequence>MTPLCYEIVTYQVKDSQVEDTARDIAQRELKRFPGYIDWIAFSGMDVPCERVDLVVWRSHEEAQVAAKAVASLPEFLSFRSSVSHLDSMGHYVAPRVQTSVVRKGYGIEIGRFRLKPGVNESAMHAAYNTMIERHLAHQTGWKNQYLVSLGNGVFIDMAFADDQLCAEAICASWQGEMVCEVFLAMIDPVSMEFGSLC</sequence>
<dbReference type="Proteomes" id="UP000262210">
    <property type="component" value="Unassembled WGS sequence"/>
</dbReference>
<gene>
    <name evidence="1" type="ORF">DHV72_08065</name>
</gene>
<accession>A0A9C7V7L1</accession>
<proteinExistence type="predicted"/>
<comment type="caution">
    <text evidence="1">The sequence shown here is derived from an EMBL/GenBank/DDBJ whole genome shotgun (WGS) entry which is preliminary data.</text>
</comment>
<name>A0A9C7V7L1_9GAMM</name>
<evidence type="ECO:0000313" key="1">
    <source>
        <dbReference type="EMBL" id="HCJ99968.1"/>
    </source>
</evidence>